<dbReference type="EMBL" id="AOFT01000012">
    <property type="protein sequence ID" value="EMR05652.1"/>
    <property type="molecule type" value="Genomic_DNA"/>
</dbReference>
<dbReference type="Pfam" id="PF01258">
    <property type="entry name" value="zf-dskA_traR"/>
    <property type="match status" value="1"/>
</dbReference>
<dbReference type="InterPro" id="IPR014240">
    <property type="entry name" value="YteA"/>
</dbReference>
<evidence type="ECO:0000313" key="8">
    <source>
        <dbReference type="EMBL" id="EMR05652.1"/>
    </source>
</evidence>
<sequence length="290" mass="33678">MEARFIVQDKKEKMRDNGRIHELMKYRPSIILYDKEVTAMLTEQQKTILKRELIEMQQQYRQTSEERDRDDSMRDDSGELSFADNHPADMGTELYDRERDQALENHAEDELEKVEEALKALREGNYGICEICEVEIPFERLEAIPYTNRCIEHADTEIPEDRPVEEDVLQDVAAPVQPDSFEVGRKEGIEDYQDSFQEAARYGTSETPSDRSGDHDDYNDLYEDPMEQGTTETYEEFASTDETGSVKGFMRSDTMDEYQEGLDEIDLESPLGDIPDKTVDSYTGERLDRE</sequence>
<evidence type="ECO:0000259" key="7">
    <source>
        <dbReference type="Pfam" id="PF01258"/>
    </source>
</evidence>
<proteinExistence type="predicted"/>
<evidence type="ECO:0000256" key="6">
    <source>
        <dbReference type="SAM" id="MobiDB-lite"/>
    </source>
</evidence>
<dbReference type="Proteomes" id="UP000011919">
    <property type="component" value="Unassembled WGS sequence"/>
</dbReference>
<feature type="region of interest" description="Disordered" evidence="6">
    <location>
        <begin position="200"/>
        <end position="290"/>
    </location>
</feature>
<keyword evidence="5" id="KW-0175">Coiled coil</keyword>
<reference evidence="8 9" key="1">
    <citation type="journal article" date="2013" name="Genome Announc.">
        <title>Draft Genome Sequence of Bhargavaea cecembensis Strain DSE10T, Isolated from a Deep-Sea Sediment Sample Collected at a Depth of 5,904 m from the Chagos-Laccadive Ridge System in the Indian Ocean.</title>
        <authorList>
            <person name="Shivaji S."/>
            <person name="Ara S."/>
            <person name="Begum Z."/>
            <person name="Ruth M."/>
            <person name="Singh A."/>
            <person name="Kumar Pinnaka A."/>
        </authorList>
    </citation>
    <scope>NUCLEOTIDE SEQUENCE [LARGE SCALE GENOMIC DNA]</scope>
    <source>
        <strain evidence="8 9">DSE10</strain>
    </source>
</reference>
<feature type="coiled-coil region" evidence="5">
    <location>
        <begin position="97"/>
        <end position="124"/>
    </location>
</feature>
<dbReference type="InterPro" id="IPR037187">
    <property type="entry name" value="DnaK_N"/>
</dbReference>
<dbReference type="AlphaFoldDB" id="M7NEG3"/>
<dbReference type="SUPFAM" id="SSF109635">
    <property type="entry name" value="DnaK suppressor protein DksA, alpha-hairpin domain"/>
    <property type="match status" value="1"/>
</dbReference>
<evidence type="ECO:0000256" key="4">
    <source>
        <dbReference type="PROSITE-ProRule" id="PRU00510"/>
    </source>
</evidence>
<gene>
    <name evidence="8" type="primary">yocK</name>
    <name evidence="8" type="ORF">C772_02318</name>
</gene>
<evidence type="ECO:0000256" key="1">
    <source>
        <dbReference type="ARBA" id="ARBA00022723"/>
    </source>
</evidence>
<feature type="compositionally biased region" description="Basic and acidic residues" evidence="6">
    <location>
        <begin position="63"/>
        <end position="77"/>
    </location>
</feature>
<accession>M7NEG3</accession>
<name>M7NEG3_9BACL</name>
<evidence type="ECO:0000256" key="2">
    <source>
        <dbReference type="ARBA" id="ARBA00022771"/>
    </source>
</evidence>
<comment type="caution">
    <text evidence="4">Lacks conserved residue(s) required for the propagation of feature annotation.</text>
</comment>
<evidence type="ECO:0000256" key="5">
    <source>
        <dbReference type="SAM" id="Coils"/>
    </source>
</evidence>
<keyword evidence="9" id="KW-1185">Reference proteome</keyword>
<dbReference type="InterPro" id="IPR000962">
    <property type="entry name" value="Znf_DskA_TraR"/>
</dbReference>
<keyword evidence="1" id="KW-0479">Metal-binding</keyword>
<dbReference type="Gene3D" id="1.20.120.910">
    <property type="entry name" value="DksA, coiled-coil domain"/>
    <property type="match status" value="1"/>
</dbReference>
<evidence type="ECO:0000256" key="3">
    <source>
        <dbReference type="ARBA" id="ARBA00022833"/>
    </source>
</evidence>
<dbReference type="PROSITE" id="PS51128">
    <property type="entry name" value="ZF_DKSA_2"/>
    <property type="match status" value="1"/>
</dbReference>
<feature type="compositionally biased region" description="Basic and acidic residues" evidence="6">
    <location>
        <begin position="208"/>
        <end position="218"/>
    </location>
</feature>
<feature type="domain" description="Zinc finger DksA/TraR C4-type" evidence="7">
    <location>
        <begin position="124"/>
        <end position="152"/>
    </location>
</feature>
<organism evidence="8 9">
    <name type="scientific">Bhargavaea cecembensis DSE10</name>
    <dbReference type="NCBI Taxonomy" id="1235279"/>
    <lineage>
        <taxon>Bacteria</taxon>
        <taxon>Bacillati</taxon>
        <taxon>Bacillota</taxon>
        <taxon>Bacilli</taxon>
        <taxon>Bacillales</taxon>
        <taxon>Caryophanaceae</taxon>
        <taxon>Bhargavaea</taxon>
    </lineage>
</organism>
<dbReference type="NCBIfam" id="TIGR02890">
    <property type="entry name" value="bacill_yteA"/>
    <property type="match status" value="1"/>
</dbReference>
<dbReference type="SUPFAM" id="SSF57716">
    <property type="entry name" value="Glucocorticoid receptor-like (DNA-binding domain)"/>
    <property type="match status" value="1"/>
</dbReference>
<feature type="compositionally biased region" description="Acidic residues" evidence="6">
    <location>
        <begin position="255"/>
        <end position="267"/>
    </location>
</feature>
<dbReference type="eggNOG" id="COG1734">
    <property type="taxonomic scope" value="Bacteria"/>
</dbReference>
<keyword evidence="2" id="KW-0863">Zinc-finger</keyword>
<protein>
    <submittedName>
        <fullName evidence="8">General stress protein 16O</fullName>
    </submittedName>
</protein>
<feature type="region of interest" description="Disordered" evidence="6">
    <location>
        <begin position="59"/>
        <end position="90"/>
    </location>
</feature>
<dbReference type="STRING" id="1235279.C772_02318"/>
<dbReference type="PATRIC" id="fig|1235279.3.peg.2310"/>
<dbReference type="PANTHER" id="PTHR33823:SF4">
    <property type="entry name" value="GENERAL STRESS PROTEIN 16O"/>
    <property type="match status" value="1"/>
</dbReference>
<dbReference type="PANTHER" id="PTHR33823">
    <property type="entry name" value="RNA POLYMERASE-BINDING TRANSCRIPTION FACTOR DKSA-RELATED"/>
    <property type="match status" value="1"/>
</dbReference>
<feature type="compositionally biased region" description="Basic and acidic residues" evidence="6">
    <location>
        <begin position="274"/>
        <end position="290"/>
    </location>
</feature>
<keyword evidence="3" id="KW-0862">Zinc</keyword>
<evidence type="ECO:0000313" key="9">
    <source>
        <dbReference type="Proteomes" id="UP000011919"/>
    </source>
</evidence>
<comment type="caution">
    <text evidence="8">The sequence shown here is derived from an EMBL/GenBank/DDBJ whole genome shotgun (WGS) entry which is preliminary data.</text>
</comment>
<dbReference type="GO" id="GO:0008270">
    <property type="term" value="F:zinc ion binding"/>
    <property type="evidence" value="ECO:0007669"/>
    <property type="project" value="UniProtKB-KW"/>
</dbReference>